<gene>
    <name evidence="1" type="ORF">XELAEV_18044202mg</name>
</gene>
<name>A0A974H3H9_XENLA</name>
<dbReference type="EMBL" id="CM004482">
    <property type="protein sequence ID" value="OCT63106.1"/>
    <property type="molecule type" value="Genomic_DNA"/>
</dbReference>
<dbReference type="Proteomes" id="UP000694892">
    <property type="component" value="Chromosome 9_10L"/>
</dbReference>
<proteinExistence type="predicted"/>
<organism evidence="1 2">
    <name type="scientific">Xenopus laevis</name>
    <name type="common">African clawed frog</name>
    <dbReference type="NCBI Taxonomy" id="8355"/>
    <lineage>
        <taxon>Eukaryota</taxon>
        <taxon>Metazoa</taxon>
        <taxon>Chordata</taxon>
        <taxon>Craniata</taxon>
        <taxon>Vertebrata</taxon>
        <taxon>Euteleostomi</taxon>
        <taxon>Amphibia</taxon>
        <taxon>Batrachia</taxon>
        <taxon>Anura</taxon>
        <taxon>Pipoidea</taxon>
        <taxon>Pipidae</taxon>
        <taxon>Xenopodinae</taxon>
        <taxon>Xenopus</taxon>
        <taxon>Xenopus</taxon>
    </lineage>
</organism>
<evidence type="ECO:0000313" key="1">
    <source>
        <dbReference type="EMBL" id="OCT63106.1"/>
    </source>
</evidence>
<protein>
    <submittedName>
        <fullName evidence="1">Uncharacterized protein</fullName>
    </submittedName>
</protein>
<evidence type="ECO:0000313" key="2">
    <source>
        <dbReference type="Proteomes" id="UP000694892"/>
    </source>
</evidence>
<accession>A0A974H3H9</accession>
<sequence>MKLKGQALRQLLIGDPCRMPVSWGPIVPGNSGAVPRRCQGRDRITLPLSLLCVHRKSQQGTDYLGSGCQDVPHASQNKTTIPITLHHTKF</sequence>
<dbReference type="AlphaFoldDB" id="A0A974H3H9"/>
<reference evidence="2" key="1">
    <citation type="journal article" date="2016" name="Nature">
        <title>Genome evolution in the allotetraploid frog Xenopus laevis.</title>
        <authorList>
            <person name="Session A.M."/>
            <person name="Uno Y."/>
            <person name="Kwon T."/>
            <person name="Chapman J.A."/>
            <person name="Toyoda A."/>
            <person name="Takahashi S."/>
            <person name="Fukui A."/>
            <person name="Hikosaka A."/>
            <person name="Suzuki A."/>
            <person name="Kondo M."/>
            <person name="van Heeringen S.J."/>
            <person name="Quigley I."/>
            <person name="Heinz S."/>
            <person name="Ogino H."/>
            <person name="Ochi H."/>
            <person name="Hellsten U."/>
            <person name="Lyons J.B."/>
            <person name="Simakov O."/>
            <person name="Putnam N."/>
            <person name="Stites J."/>
            <person name="Kuroki Y."/>
            <person name="Tanaka T."/>
            <person name="Michiue T."/>
            <person name="Watanabe M."/>
            <person name="Bogdanovic O."/>
            <person name="Lister R."/>
            <person name="Georgiou G."/>
            <person name="Paranjpe S.S."/>
            <person name="van Kruijsbergen I."/>
            <person name="Shu S."/>
            <person name="Carlson J."/>
            <person name="Kinoshita T."/>
            <person name="Ohta Y."/>
            <person name="Mawaribuchi S."/>
            <person name="Jenkins J."/>
            <person name="Grimwood J."/>
            <person name="Schmutz J."/>
            <person name="Mitros T."/>
            <person name="Mozaffari S.V."/>
            <person name="Suzuki Y."/>
            <person name="Haramoto Y."/>
            <person name="Yamamoto T.S."/>
            <person name="Takagi C."/>
            <person name="Heald R."/>
            <person name="Miller K."/>
            <person name="Haudenschild C."/>
            <person name="Kitzman J."/>
            <person name="Nakayama T."/>
            <person name="Izutsu Y."/>
            <person name="Robert J."/>
            <person name="Fortriede J."/>
            <person name="Burns K."/>
            <person name="Lotay V."/>
            <person name="Karimi K."/>
            <person name="Yasuoka Y."/>
            <person name="Dichmann D.S."/>
            <person name="Flajnik M.F."/>
            <person name="Houston D.W."/>
            <person name="Shendure J."/>
            <person name="DuPasquier L."/>
            <person name="Vize P.D."/>
            <person name="Zorn A.M."/>
            <person name="Ito M."/>
            <person name="Marcotte E.M."/>
            <person name="Wallingford J.B."/>
            <person name="Ito Y."/>
            <person name="Asashima M."/>
            <person name="Ueno N."/>
            <person name="Matsuda Y."/>
            <person name="Veenstra G.J."/>
            <person name="Fujiyama A."/>
            <person name="Harland R.M."/>
            <person name="Taira M."/>
            <person name="Rokhsar D.S."/>
        </authorList>
    </citation>
    <scope>NUCLEOTIDE SEQUENCE [LARGE SCALE GENOMIC DNA]</scope>
    <source>
        <strain evidence="2">J</strain>
    </source>
</reference>